<keyword evidence="5" id="KW-0443">Lipid metabolism</keyword>
<evidence type="ECO:0000256" key="3">
    <source>
        <dbReference type="ARBA" id="ARBA00022679"/>
    </source>
</evidence>
<accession>A0ABZ2LQI6</accession>
<reference evidence="6 7" key="1">
    <citation type="submission" date="2021-12" db="EMBL/GenBank/DDBJ databases">
        <title>Discovery of the Pendulisporaceae a myxobacterial family with distinct sporulation behavior and unique specialized metabolism.</title>
        <authorList>
            <person name="Garcia R."/>
            <person name="Popoff A."/>
            <person name="Bader C.D."/>
            <person name="Loehr J."/>
            <person name="Walesch S."/>
            <person name="Walt C."/>
            <person name="Boldt J."/>
            <person name="Bunk B."/>
            <person name="Haeckl F.J.F.P.J."/>
            <person name="Gunesch A.P."/>
            <person name="Birkelbach J."/>
            <person name="Nuebel U."/>
            <person name="Pietschmann T."/>
            <person name="Bach T."/>
            <person name="Mueller R."/>
        </authorList>
    </citation>
    <scope>NUCLEOTIDE SEQUENCE [LARGE SCALE GENOMIC DNA]</scope>
    <source>
        <strain evidence="6 7">MSr11954</strain>
    </source>
</reference>
<dbReference type="InterPro" id="IPR029063">
    <property type="entry name" value="SAM-dependent_MTases_sf"/>
</dbReference>
<dbReference type="EC" id="2.1.1.-" evidence="6"/>
<dbReference type="SUPFAM" id="SSF53335">
    <property type="entry name" value="S-adenosyl-L-methionine-dependent methyltransferases"/>
    <property type="match status" value="1"/>
</dbReference>
<name>A0ABZ2LQI6_9BACT</name>
<dbReference type="GO" id="GO:0032259">
    <property type="term" value="P:methylation"/>
    <property type="evidence" value="ECO:0007669"/>
    <property type="project" value="UniProtKB-KW"/>
</dbReference>
<dbReference type="InterPro" id="IPR003333">
    <property type="entry name" value="CMAS"/>
</dbReference>
<keyword evidence="7" id="KW-1185">Reference proteome</keyword>
<dbReference type="Pfam" id="PF02353">
    <property type="entry name" value="CMAS"/>
    <property type="match status" value="1"/>
</dbReference>
<evidence type="ECO:0000256" key="1">
    <source>
        <dbReference type="ARBA" id="ARBA00010815"/>
    </source>
</evidence>
<dbReference type="Gene3D" id="3.40.50.150">
    <property type="entry name" value="Vaccinia Virus protein VP39"/>
    <property type="match status" value="1"/>
</dbReference>
<evidence type="ECO:0000313" key="7">
    <source>
        <dbReference type="Proteomes" id="UP001370348"/>
    </source>
</evidence>
<keyword evidence="2 6" id="KW-0489">Methyltransferase</keyword>
<dbReference type="EMBL" id="CP089984">
    <property type="protein sequence ID" value="WXB13022.1"/>
    <property type="molecule type" value="Genomic_DNA"/>
</dbReference>
<dbReference type="CDD" id="cd02440">
    <property type="entry name" value="AdoMet_MTases"/>
    <property type="match status" value="1"/>
</dbReference>
<gene>
    <name evidence="6" type="ORF">LZC94_34870</name>
</gene>
<dbReference type="PANTHER" id="PTHR43667:SF1">
    <property type="entry name" value="CYCLOPROPANE-FATTY-ACYL-PHOSPHOLIPID SYNTHASE"/>
    <property type="match status" value="1"/>
</dbReference>
<dbReference type="GO" id="GO:0008168">
    <property type="term" value="F:methyltransferase activity"/>
    <property type="evidence" value="ECO:0007669"/>
    <property type="project" value="UniProtKB-KW"/>
</dbReference>
<protein>
    <submittedName>
        <fullName evidence="6">Class I SAM-dependent methyltransferase</fullName>
        <ecNumber evidence="6">2.1.1.-</ecNumber>
    </submittedName>
</protein>
<dbReference type="Proteomes" id="UP001370348">
    <property type="component" value="Chromosome"/>
</dbReference>
<proteinExistence type="inferred from homology"/>
<organism evidence="6 7">
    <name type="scientific">Pendulispora albinea</name>
    <dbReference type="NCBI Taxonomy" id="2741071"/>
    <lineage>
        <taxon>Bacteria</taxon>
        <taxon>Pseudomonadati</taxon>
        <taxon>Myxococcota</taxon>
        <taxon>Myxococcia</taxon>
        <taxon>Myxococcales</taxon>
        <taxon>Sorangiineae</taxon>
        <taxon>Pendulisporaceae</taxon>
        <taxon>Pendulispora</taxon>
    </lineage>
</organism>
<dbReference type="RefSeq" id="WP_394822641.1">
    <property type="nucleotide sequence ID" value="NZ_CP089984.1"/>
</dbReference>
<comment type="similarity">
    <text evidence="1">Belongs to the CFA/CMAS family.</text>
</comment>
<evidence type="ECO:0000256" key="5">
    <source>
        <dbReference type="ARBA" id="ARBA00023098"/>
    </source>
</evidence>
<dbReference type="InterPro" id="IPR050723">
    <property type="entry name" value="CFA/CMAS"/>
</dbReference>
<dbReference type="PIRSF" id="PIRSF003085">
    <property type="entry name" value="CMAS"/>
    <property type="match status" value="1"/>
</dbReference>
<dbReference type="PANTHER" id="PTHR43667">
    <property type="entry name" value="CYCLOPROPANE-FATTY-ACYL-PHOSPHOLIPID SYNTHASE"/>
    <property type="match status" value="1"/>
</dbReference>
<evidence type="ECO:0000313" key="6">
    <source>
        <dbReference type="EMBL" id="WXB13022.1"/>
    </source>
</evidence>
<keyword evidence="4" id="KW-0949">S-adenosyl-L-methionine</keyword>
<evidence type="ECO:0000256" key="2">
    <source>
        <dbReference type="ARBA" id="ARBA00022603"/>
    </source>
</evidence>
<sequence>MTSTKEEIEVGYDISNEFFRLWLDERMHYTSAVFENENETLEQAQQNKSRILYEFAEVGPDKTVLDIGCGWGANLEYIAKRGAKEVHGITLSTEQYNEINARNIPGVKAWCADYKDFVPPFLYDSLISIEMIDHLCSPAQANKGLAVEIYRKYFTKVAEWVKPGATFGFQAILRNRVPRTRQDIADLKFTADVIFPGGLNPRLEELVMAVNPAWEILELKTRRRDYGKTTGEWLRRLKLHEAEIRERWGNKVYDDYDRYLSTCVRAFANHWSSDVQMKLKKIDI</sequence>
<evidence type="ECO:0000256" key="4">
    <source>
        <dbReference type="ARBA" id="ARBA00022691"/>
    </source>
</evidence>
<keyword evidence="3 6" id="KW-0808">Transferase</keyword>